<proteinExistence type="predicted"/>
<keyword evidence="2" id="KW-1185">Reference proteome</keyword>
<organism evidence="1 2">
    <name type="scientific">Stylosanthes scabra</name>
    <dbReference type="NCBI Taxonomy" id="79078"/>
    <lineage>
        <taxon>Eukaryota</taxon>
        <taxon>Viridiplantae</taxon>
        <taxon>Streptophyta</taxon>
        <taxon>Embryophyta</taxon>
        <taxon>Tracheophyta</taxon>
        <taxon>Spermatophyta</taxon>
        <taxon>Magnoliopsida</taxon>
        <taxon>eudicotyledons</taxon>
        <taxon>Gunneridae</taxon>
        <taxon>Pentapetalae</taxon>
        <taxon>rosids</taxon>
        <taxon>fabids</taxon>
        <taxon>Fabales</taxon>
        <taxon>Fabaceae</taxon>
        <taxon>Papilionoideae</taxon>
        <taxon>50 kb inversion clade</taxon>
        <taxon>dalbergioids sensu lato</taxon>
        <taxon>Dalbergieae</taxon>
        <taxon>Pterocarpus clade</taxon>
        <taxon>Stylosanthes</taxon>
    </lineage>
</organism>
<dbReference type="EMBL" id="JASCZI010212766">
    <property type="protein sequence ID" value="MED6200267.1"/>
    <property type="molecule type" value="Genomic_DNA"/>
</dbReference>
<evidence type="ECO:0000313" key="1">
    <source>
        <dbReference type="EMBL" id="MED6200267.1"/>
    </source>
</evidence>
<accession>A0ABU6XQC1</accession>
<reference evidence="1 2" key="1">
    <citation type="journal article" date="2023" name="Plants (Basel)">
        <title>Bridging the Gap: Combining Genomics and Transcriptomics Approaches to Understand Stylosanthes scabra, an Orphan Legume from the Brazilian Caatinga.</title>
        <authorList>
            <person name="Ferreira-Neto J.R.C."/>
            <person name="da Silva M.D."/>
            <person name="Binneck E."/>
            <person name="de Melo N.F."/>
            <person name="da Silva R.H."/>
            <person name="de Melo A.L.T.M."/>
            <person name="Pandolfi V."/>
            <person name="Bustamante F.O."/>
            <person name="Brasileiro-Vidal A.C."/>
            <person name="Benko-Iseppon A.M."/>
        </authorList>
    </citation>
    <scope>NUCLEOTIDE SEQUENCE [LARGE SCALE GENOMIC DNA]</scope>
    <source>
        <tissue evidence="1">Leaves</tissue>
    </source>
</reference>
<evidence type="ECO:0000313" key="2">
    <source>
        <dbReference type="Proteomes" id="UP001341840"/>
    </source>
</evidence>
<sequence>MPDDADELTLRQYARCYIMLFIGGYLLPDTSSNLVHIRWVLLLRDFDECAALSWGRSETFPNKAFGWINVKDVAYAHIQAYEIASASGRYCLVERVTHFSELAIMLHHIYPTLKIPDNFEEELD</sequence>
<dbReference type="Proteomes" id="UP001341840">
    <property type="component" value="Unassembled WGS sequence"/>
</dbReference>
<dbReference type="Gene3D" id="3.40.50.720">
    <property type="entry name" value="NAD(P)-binding Rossmann-like Domain"/>
    <property type="match status" value="1"/>
</dbReference>
<gene>
    <name evidence="1" type="ORF">PIB30_083408</name>
</gene>
<comment type="caution">
    <text evidence="1">The sequence shown here is derived from an EMBL/GenBank/DDBJ whole genome shotgun (WGS) entry which is preliminary data.</text>
</comment>
<name>A0ABU6XQC1_9FABA</name>
<protein>
    <submittedName>
        <fullName evidence="1">Uncharacterized protein</fullName>
    </submittedName>
</protein>